<proteinExistence type="predicted"/>
<reference evidence="1 2" key="1">
    <citation type="journal article" date="2014" name="Genome Announc.">
        <title>Draft Genome Sequence of Lutibaculum baratangense Strain AMV1T, Isolated from a Mud Volcano in Andamans, India.</title>
        <authorList>
            <person name="Singh A."/>
            <person name="Sreenivas A."/>
            <person name="Sathyanarayana Reddy G."/>
            <person name="Pinnaka A.K."/>
            <person name="Shivaji S."/>
        </authorList>
    </citation>
    <scope>NUCLEOTIDE SEQUENCE [LARGE SCALE GENOMIC DNA]</scope>
    <source>
        <strain evidence="1 2">AMV1</strain>
    </source>
</reference>
<organism evidence="1 2">
    <name type="scientific">Lutibaculum baratangense AMV1</name>
    <dbReference type="NCBI Taxonomy" id="631454"/>
    <lineage>
        <taxon>Bacteria</taxon>
        <taxon>Pseudomonadati</taxon>
        <taxon>Pseudomonadota</taxon>
        <taxon>Alphaproteobacteria</taxon>
        <taxon>Hyphomicrobiales</taxon>
        <taxon>Tepidamorphaceae</taxon>
        <taxon>Lutibaculum</taxon>
    </lineage>
</organism>
<protein>
    <submittedName>
        <fullName evidence="1">Uncharacterized protein</fullName>
    </submittedName>
</protein>
<dbReference type="AlphaFoldDB" id="V4TLN5"/>
<sequence length="57" mass="5962">MIDTRWNAADTFETAYPKAPFSELVRLALVLGAALRVRAGDSKAQQGVGGFAGHAAS</sequence>
<dbReference type="Proteomes" id="UP000017819">
    <property type="component" value="Unassembled WGS sequence"/>
</dbReference>
<dbReference type="RefSeq" id="WP_023430646.1">
    <property type="nucleotide sequence ID" value="NZ_AWXZ01000013.1"/>
</dbReference>
<name>V4TLN5_9HYPH</name>
<evidence type="ECO:0000313" key="2">
    <source>
        <dbReference type="Proteomes" id="UP000017819"/>
    </source>
</evidence>
<comment type="caution">
    <text evidence="1">The sequence shown here is derived from an EMBL/GenBank/DDBJ whole genome shotgun (WGS) entry which is preliminary data.</text>
</comment>
<evidence type="ECO:0000313" key="1">
    <source>
        <dbReference type="EMBL" id="ESR26713.1"/>
    </source>
</evidence>
<dbReference type="EMBL" id="AWXZ01000013">
    <property type="protein sequence ID" value="ESR26713.1"/>
    <property type="molecule type" value="Genomic_DNA"/>
</dbReference>
<gene>
    <name evidence="1" type="ORF">N177_0497</name>
</gene>
<accession>V4TLN5</accession>
<keyword evidence="2" id="KW-1185">Reference proteome</keyword>
<dbReference type="STRING" id="631454.N177_0497"/>